<accession>A0A8E2JEN0</accession>
<keyword evidence="2" id="KW-0472">Membrane</keyword>
<feature type="compositionally biased region" description="Polar residues" evidence="1">
    <location>
        <begin position="127"/>
        <end position="140"/>
    </location>
</feature>
<feature type="compositionally biased region" description="Basic and acidic residues" evidence="1">
    <location>
        <begin position="115"/>
        <end position="126"/>
    </location>
</feature>
<gene>
    <name evidence="3" type="ORF">K432DRAFT_405367</name>
</gene>
<sequence>MAVNFRSYDQLIMHMKIMAVCSFFHHHYRLTCTIDVGLCTVAALILLALATTYRPFPPAAMLLYDVFKRVIDTWFQSPETQPTTPETRRDLEEQDHTAGTDDAPELRAAPTKARSGYDLEGPRQQRSEAQLNPQRFSTHPSPLLDDRVFRILLWPCKRRSPERQR</sequence>
<name>A0A8E2JEN0_9PEZI</name>
<keyword evidence="2" id="KW-1133">Transmembrane helix</keyword>
<organism evidence="3 4">
    <name type="scientific">Lepidopterella palustris CBS 459.81</name>
    <dbReference type="NCBI Taxonomy" id="1314670"/>
    <lineage>
        <taxon>Eukaryota</taxon>
        <taxon>Fungi</taxon>
        <taxon>Dikarya</taxon>
        <taxon>Ascomycota</taxon>
        <taxon>Pezizomycotina</taxon>
        <taxon>Dothideomycetes</taxon>
        <taxon>Pleosporomycetidae</taxon>
        <taxon>Mytilinidiales</taxon>
        <taxon>Argynnaceae</taxon>
        <taxon>Lepidopterella</taxon>
    </lineage>
</organism>
<evidence type="ECO:0000256" key="1">
    <source>
        <dbReference type="SAM" id="MobiDB-lite"/>
    </source>
</evidence>
<reference evidence="3 4" key="1">
    <citation type="journal article" date="2016" name="Nat. Commun.">
        <title>Ectomycorrhizal ecology is imprinted in the genome of the dominant symbiotic fungus Cenococcum geophilum.</title>
        <authorList>
            <consortium name="DOE Joint Genome Institute"/>
            <person name="Peter M."/>
            <person name="Kohler A."/>
            <person name="Ohm R.A."/>
            <person name="Kuo A."/>
            <person name="Krutzmann J."/>
            <person name="Morin E."/>
            <person name="Arend M."/>
            <person name="Barry K.W."/>
            <person name="Binder M."/>
            <person name="Choi C."/>
            <person name="Clum A."/>
            <person name="Copeland A."/>
            <person name="Grisel N."/>
            <person name="Haridas S."/>
            <person name="Kipfer T."/>
            <person name="LaButti K."/>
            <person name="Lindquist E."/>
            <person name="Lipzen A."/>
            <person name="Maire R."/>
            <person name="Meier B."/>
            <person name="Mihaltcheva S."/>
            <person name="Molinier V."/>
            <person name="Murat C."/>
            <person name="Poggeler S."/>
            <person name="Quandt C.A."/>
            <person name="Sperisen C."/>
            <person name="Tritt A."/>
            <person name="Tisserant E."/>
            <person name="Crous P.W."/>
            <person name="Henrissat B."/>
            <person name="Nehls U."/>
            <person name="Egli S."/>
            <person name="Spatafora J.W."/>
            <person name="Grigoriev I.V."/>
            <person name="Martin F.M."/>
        </authorList>
    </citation>
    <scope>NUCLEOTIDE SEQUENCE [LARGE SCALE GENOMIC DNA]</scope>
    <source>
        <strain evidence="3 4">CBS 459.81</strain>
    </source>
</reference>
<proteinExistence type="predicted"/>
<feature type="compositionally biased region" description="Basic and acidic residues" evidence="1">
    <location>
        <begin position="86"/>
        <end position="99"/>
    </location>
</feature>
<protein>
    <submittedName>
        <fullName evidence="3">Uncharacterized protein</fullName>
    </submittedName>
</protein>
<dbReference type="AlphaFoldDB" id="A0A8E2JEN0"/>
<feature type="region of interest" description="Disordered" evidence="1">
    <location>
        <begin position="77"/>
        <end position="142"/>
    </location>
</feature>
<keyword evidence="4" id="KW-1185">Reference proteome</keyword>
<keyword evidence="2" id="KW-0812">Transmembrane</keyword>
<dbReference type="Proteomes" id="UP000250266">
    <property type="component" value="Unassembled WGS sequence"/>
</dbReference>
<evidence type="ECO:0000313" key="3">
    <source>
        <dbReference type="EMBL" id="OCK79668.1"/>
    </source>
</evidence>
<dbReference type="EMBL" id="KV744993">
    <property type="protein sequence ID" value="OCK79668.1"/>
    <property type="molecule type" value="Genomic_DNA"/>
</dbReference>
<evidence type="ECO:0000256" key="2">
    <source>
        <dbReference type="SAM" id="Phobius"/>
    </source>
</evidence>
<feature type="transmembrane region" description="Helical" evidence="2">
    <location>
        <begin position="34"/>
        <end position="53"/>
    </location>
</feature>
<evidence type="ECO:0000313" key="4">
    <source>
        <dbReference type="Proteomes" id="UP000250266"/>
    </source>
</evidence>